<proteinExistence type="predicted"/>
<evidence type="ECO:0000313" key="1">
    <source>
        <dbReference type="EMBL" id="GHH86385.1"/>
    </source>
</evidence>
<organism evidence="1 2">
    <name type="scientific">Streptomyces capitiformicae</name>
    <dbReference type="NCBI Taxonomy" id="2014920"/>
    <lineage>
        <taxon>Bacteria</taxon>
        <taxon>Bacillati</taxon>
        <taxon>Actinomycetota</taxon>
        <taxon>Actinomycetes</taxon>
        <taxon>Kitasatosporales</taxon>
        <taxon>Streptomycetaceae</taxon>
        <taxon>Streptomyces</taxon>
    </lineage>
</organism>
<comment type="caution">
    <text evidence="1">The sequence shown here is derived from an EMBL/GenBank/DDBJ whole genome shotgun (WGS) entry which is preliminary data.</text>
</comment>
<protein>
    <submittedName>
        <fullName evidence="1">Uncharacterized protein</fullName>
    </submittedName>
</protein>
<evidence type="ECO:0000313" key="2">
    <source>
        <dbReference type="Proteomes" id="UP000603227"/>
    </source>
</evidence>
<gene>
    <name evidence="1" type="ORF">GCM10017771_23250</name>
</gene>
<dbReference type="EMBL" id="BNAT01000006">
    <property type="protein sequence ID" value="GHH86385.1"/>
    <property type="molecule type" value="Genomic_DNA"/>
</dbReference>
<keyword evidence="2" id="KW-1185">Reference proteome</keyword>
<reference evidence="1" key="2">
    <citation type="submission" date="2020-09" db="EMBL/GenBank/DDBJ databases">
        <authorList>
            <person name="Sun Q."/>
            <person name="Zhou Y."/>
        </authorList>
    </citation>
    <scope>NUCLEOTIDE SEQUENCE</scope>
    <source>
        <strain evidence="1">CGMCC 4.7403</strain>
    </source>
</reference>
<sequence length="64" mass="7126">MTMSAVDAAYRALIHHSPGCPDCRSLRDEDGRSTGQCETADALLTAYQRAQREARNEARDKETK</sequence>
<accession>A0A919GME1</accession>
<dbReference type="RefSeq" id="WP_373313308.1">
    <property type="nucleotide sequence ID" value="NZ_BNAT01000006.1"/>
</dbReference>
<dbReference type="Proteomes" id="UP000603227">
    <property type="component" value="Unassembled WGS sequence"/>
</dbReference>
<name>A0A919GME1_9ACTN</name>
<reference evidence="1" key="1">
    <citation type="journal article" date="2014" name="Int. J. Syst. Evol. Microbiol.">
        <title>Complete genome sequence of Corynebacterium casei LMG S-19264T (=DSM 44701T), isolated from a smear-ripened cheese.</title>
        <authorList>
            <consortium name="US DOE Joint Genome Institute (JGI-PGF)"/>
            <person name="Walter F."/>
            <person name="Albersmeier A."/>
            <person name="Kalinowski J."/>
            <person name="Ruckert C."/>
        </authorList>
    </citation>
    <scope>NUCLEOTIDE SEQUENCE</scope>
    <source>
        <strain evidence="1">CGMCC 4.7403</strain>
    </source>
</reference>
<dbReference type="AlphaFoldDB" id="A0A919GME1"/>